<organism evidence="1 2">
    <name type="scientific">Vermiconidia calcicola</name>
    <dbReference type="NCBI Taxonomy" id="1690605"/>
    <lineage>
        <taxon>Eukaryota</taxon>
        <taxon>Fungi</taxon>
        <taxon>Dikarya</taxon>
        <taxon>Ascomycota</taxon>
        <taxon>Pezizomycotina</taxon>
        <taxon>Dothideomycetes</taxon>
        <taxon>Dothideomycetidae</taxon>
        <taxon>Mycosphaerellales</taxon>
        <taxon>Extremaceae</taxon>
        <taxon>Vermiconidia</taxon>
    </lineage>
</organism>
<keyword evidence="2" id="KW-1185">Reference proteome</keyword>
<accession>A0ACC3MEV7</accession>
<evidence type="ECO:0000313" key="2">
    <source>
        <dbReference type="Proteomes" id="UP001281147"/>
    </source>
</evidence>
<proteinExistence type="predicted"/>
<evidence type="ECO:0000313" key="1">
    <source>
        <dbReference type="EMBL" id="KAK3686425.1"/>
    </source>
</evidence>
<protein>
    <submittedName>
        <fullName evidence="1">Uncharacterized protein</fullName>
    </submittedName>
</protein>
<sequence>MISKDEKSAINAIFRDAVGNLDSRVIRAVENAEPETRQIIIELCGIIAHVDVEKEFSFPSSKSRKRKHHEDQYDDGGDPYKDGPAGIRSPRTKADRQRRERMAGSNLPMRSPELKKQHDFQSQYFQGKSITELRGMGCGTYTLGAKNLLFISPLGKRMDVEFMTGTGGDCGGSIRVCEKCDGLDDTRILFPAGHMGKSCHRRLA</sequence>
<dbReference type="EMBL" id="JAUTXU010000320">
    <property type="protein sequence ID" value="KAK3686425.1"/>
    <property type="molecule type" value="Genomic_DNA"/>
</dbReference>
<comment type="caution">
    <text evidence="1">The sequence shown here is derived from an EMBL/GenBank/DDBJ whole genome shotgun (WGS) entry which is preliminary data.</text>
</comment>
<name>A0ACC3MEV7_9PEZI</name>
<gene>
    <name evidence="1" type="ORF">LTR37_019813</name>
</gene>
<reference evidence="1" key="1">
    <citation type="submission" date="2023-07" db="EMBL/GenBank/DDBJ databases">
        <title>Black Yeasts Isolated from many extreme environments.</title>
        <authorList>
            <person name="Coleine C."/>
            <person name="Stajich J.E."/>
            <person name="Selbmann L."/>
        </authorList>
    </citation>
    <scope>NUCLEOTIDE SEQUENCE</scope>
    <source>
        <strain evidence="1">CCFEE 5714</strain>
    </source>
</reference>
<dbReference type="Proteomes" id="UP001281147">
    <property type="component" value="Unassembled WGS sequence"/>
</dbReference>